<sequence>MYDRNTRTIDVVLVAYPCRAAVPTYPRGEERPSTIKCEAWRGKNGVFGAEVSHFLLLRRLRNTTPPSASPRGRCLQILRSIHGRRLCRCFRPLPEGSDPKRRHRECSPSFSVPFPFPLLIASSGARHGGRSRRVEWETLYRGKLGLDAAEAQHLMAGLDWQGAIKDIRASVNWLKSTGSSKVLVDNLCLMN</sequence>
<comment type="caution">
    <text evidence="1">The sequence shown here is derived from an EMBL/GenBank/DDBJ whole genome shotgun (WGS) entry which is preliminary data.</text>
</comment>
<evidence type="ECO:0000313" key="2">
    <source>
        <dbReference type="Proteomes" id="UP000287651"/>
    </source>
</evidence>
<protein>
    <submittedName>
        <fullName evidence="1">Uncharacterized protein</fullName>
    </submittedName>
</protein>
<dbReference type="AlphaFoldDB" id="A0A427AXT9"/>
<dbReference type="EMBL" id="AMZH03000995">
    <property type="protein sequence ID" value="RRT81079.1"/>
    <property type="molecule type" value="Genomic_DNA"/>
</dbReference>
<dbReference type="Proteomes" id="UP000287651">
    <property type="component" value="Unassembled WGS sequence"/>
</dbReference>
<accession>A0A427AXT9</accession>
<reference evidence="1 2" key="1">
    <citation type="journal article" date="2014" name="Agronomy (Basel)">
        <title>A Draft Genome Sequence for Ensete ventricosum, the Drought-Tolerant Tree Against Hunger.</title>
        <authorList>
            <person name="Harrison J."/>
            <person name="Moore K.A."/>
            <person name="Paszkiewicz K."/>
            <person name="Jones T."/>
            <person name="Grant M."/>
            <person name="Ambacheew D."/>
            <person name="Muzemil S."/>
            <person name="Studholme D.J."/>
        </authorList>
    </citation>
    <scope>NUCLEOTIDE SEQUENCE [LARGE SCALE GENOMIC DNA]</scope>
</reference>
<proteinExistence type="predicted"/>
<gene>
    <name evidence="1" type="ORF">B296_00007252</name>
</gene>
<organism evidence="1 2">
    <name type="scientific">Ensete ventricosum</name>
    <name type="common">Abyssinian banana</name>
    <name type="synonym">Musa ensete</name>
    <dbReference type="NCBI Taxonomy" id="4639"/>
    <lineage>
        <taxon>Eukaryota</taxon>
        <taxon>Viridiplantae</taxon>
        <taxon>Streptophyta</taxon>
        <taxon>Embryophyta</taxon>
        <taxon>Tracheophyta</taxon>
        <taxon>Spermatophyta</taxon>
        <taxon>Magnoliopsida</taxon>
        <taxon>Liliopsida</taxon>
        <taxon>Zingiberales</taxon>
        <taxon>Musaceae</taxon>
        <taxon>Ensete</taxon>
    </lineage>
</organism>
<evidence type="ECO:0000313" key="1">
    <source>
        <dbReference type="EMBL" id="RRT81079.1"/>
    </source>
</evidence>
<name>A0A427AXT9_ENSVE</name>